<sequence>MEEGAQAPYWDSDETVIEASVTESDQEEEELPWRRLIFKEDTSLRSEFSLHPGKSRTCKGTPEIQLGFKLREDPQEQLNKNQMMPILSEDAVLQPQDEMEQNEAPLQIRKSCPAFTVSFPQAELSPNHQSIQGPEAEDPKVLTHPEKELSRDRDSPEISLLSSTTIKELGTFAVKENLLIEPEKEPSKDVTLTMTSEETKDEESSLETFVSTLEKLLTSPEITQEERPIRIMSDFQCRELMNPLSNSSSSISIPLTCHKDLLENSKDDALPAESLAALNTLSEAKVEPICHRKEGDTSLSAGNECLGVEPSMSQTDEDCTQIAESLEDPNPFGLQTLVHQNVTSCDPLNNKGNSKPVENSSDQDIPCVLRRSSRLKVGRDAKPTDDIYKMPEKILPKMLGCEDQTNNSSTENLMQNPALRIEGKGKTVHSSRLKSGEQIRKNRQLAGKNEKMKMNKVSRCNINRRNIFGENLLYKAALNNDANLVHHYMKKGGNVNQPSYAGWTALHEASVGGFYQTASELLKGGADVNIRGMYQITPLHDAVMNGHYKVAQLLLLNGADPLFRNDSGKCALDEAKDSCMKRLLERYVPKHQKHLISAQTNSTDPSDLEDEHHHKKPKFSSKNHSGFVCDENSKRQKPEHVKVNKGSKEGLFINKEDVYEHYQKDSQNTKFGKSKYKRSTLNQIYSTGLRKDNLHGVEDPSTNVSEDKGRRNTRHKRTQVDDAIQEINPRKTIAVSSSRKINRLVTCQQHTLQTLDDLPEKSCKPFSPSLSGLKNGLSNNVETCSFPKETHTQSLDLSDRQEIKFLELESTDQTEAVSFSGLSLHKKTELPLVTTDQQPHTHQEQQHISPYKSHENSNSGQKDESPNKWENFSPSFIKENFNNDDDGDSCAPEETVTFKKVISSSGCKNHDNYKENKTNREEMDFQQFLPSQDHFSQENELIKAGSLTIFPQQGAVNFSNSDNIIVSEHVSNYEQCTCGTSFDHSHGSPEHTSLACTRTLSTHEVSKLTSHVELFERPQDCSPRIPTPLMNQTDTRIGEKVNKEGDTKRNYTDKGQKPSSSNRPLSRVVHSQVMETTKVEKRRQEIKTIHSIGFQSTDNINKELTVSQLSQREEKEISHKPEMKTAGINKRNARGESRLHLAARRGNLSLVKALIESGAAVNLKDNAGWTPLHEAASTGCNDIIVELLKASANVNCENVDGILPLHGAVANNHLKAAEILLQHGANPNQKDQKQKTALDEADDKNMKELLKSYGAIETDNRDESNAVVTVKIPAIQAKRHKQCFCDDCKTVDTRSISHQEKTKENLAMHQTISAILQDLEEKQENLLAFEIRTPEDAEQYTDKMLEIKEVMDNVLTKQKAERDDLAKKYRVSIESFKHGVLREQLANLATRQKSLLFVAKKQKKISQKIQNYKNVTSLSGLSFKKLPLSSEISNEKDSQEFTSLENSVEPQSCSLSPVSLVCGSMQETQLSWEIWHDNQNTNTCLNSKTVRREEFSGNELNSKQSVSDCTLDRLSKSRLSDGTKKIKLQSQPISFIAQAEYSQKENDLTDTTAKGHESFSPSAVTGTLKISETTSVFAHNDANPSTVICDQALSNCDPKKGNRKTASQQPHMGTSESLVHQGIDVFGSNTGHQVKPYLRKSALAVPHANDSQSSSCSGSGRQHTVKNPSKYSTTPKKKCMQIKDLILLGRINPGNNILEFKTQETTHKASVLLNGKIKVENGQIYQNPVIWLKDLLGADSYVTWNYAWSKVTYRGKELLKYISEELPLPPDPNLVPQQHQPCLPDMPCLDDLVQEPSKLLEKMKFGQGTSKGSMKSIPHYLQINEILLISDQEFLPCHIMDEHWKFYVECEELTF</sequence>
<dbReference type="InterPro" id="IPR040843">
    <property type="entry name" value="RAMA"/>
</dbReference>
<gene>
    <name evidence="4" type="primary">ANKRD31</name>
</gene>
<dbReference type="PANTHER" id="PTHR24176">
    <property type="entry name" value="ANKYRIN REPEAT DOMAIN-CONTAINING PROTEIN 31-RELATED"/>
    <property type="match status" value="1"/>
</dbReference>
<keyword evidence="1" id="KW-0040">ANK repeat</keyword>
<feature type="compositionally biased region" description="Low complexity" evidence="2">
    <location>
        <begin position="1651"/>
        <end position="1660"/>
    </location>
</feature>
<feature type="repeat" description="ANK" evidence="1">
    <location>
        <begin position="1167"/>
        <end position="1199"/>
    </location>
</feature>
<protein>
    <submittedName>
        <fullName evidence="4">Ankyrin repeat domain 31</fullName>
    </submittedName>
</protein>
<evidence type="ECO:0000313" key="5">
    <source>
        <dbReference type="Proteomes" id="UP000694554"/>
    </source>
</evidence>
<dbReference type="Gene3D" id="1.25.40.20">
    <property type="entry name" value="Ankyrin repeat-containing domain"/>
    <property type="match status" value="2"/>
</dbReference>
<dbReference type="PROSITE" id="PS50297">
    <property type="entry name" value="ANK_REP_REGION"/>
    <property type="match status" value="5"/>
</dbReference>
<keyword evidence="5" id="KW-1185">Reference proteome</keyword>
<feature type="region of interest" description="Disordered" evidence="2">
    <location>
        <begin position="592"/>
        <end position="640"/>
    </location>
</feature>
<feature type="region of interest" description="Disordered" evidence="2">
    <location>
        <begin position="1648"/>
        <end position="1675"/>
    </location>
</feature>
<dbReference type="Ensembl" id="ENSPSNT00000009400.1">
    <property type="protein sequence ID" value="ENSPSNP00000008308.1"/>
    <property type="gene ID" value="ENSPSNG00000006120.1"/>
</dbReference>
<feature type="region of interest" description="Disordered" evidence="2">
    <location>
        <begin position="835"/>
        <end position="881"/>
    </location>
</feature>
<dbReference type="PANTHER" id="PTHR24176:SF14">
    <property type="entry name" value="ANKYRIN REPEAT DOMAIN-CONTAINING PROTEIN 31"/>
    <property type="match status" value="1"/>
</dbReference>
<name>A0A8C9BG38_PHOSS</name>
<feature type="compositionally biased region" description="Basic and acidic residues" evidence="2">
    <location>
        <begin position="1036"/>
        <end position="1056"/>
    </location>
</feature>
<feature type="region of interest" description="Disordered" evidence="2">
    <location>
        <begin position="186"/>
        <end position="205"/>
    </location>
</feature>
<reference evidence="4" key="3">
    <citation type="submission" date="2025-09" db="UniProtKB">
        <authorList>
            <consortium name="Ensembl"/>
        </authorList>
    </citation>
    <scope>IDENTIFICATION</scope>
</reference>
<dbReference type="GeneTree" id="ENSGT00940000162618"/>
<reference evidence="4" key="1">
    <citation type="submission" date="2019-08" db="EMBL/GenBank/DDBJ databases">
        <title>Phocoena sinus (Vaquita) genome, mPhoSin1, primary haplotype.</title>
        <authorList>
            <person name="Morin P."/>
            <person name="Mountcastle J."/>
            <person name="Fungtammasan C."/>
            <person name="Rhie A."/>
            <person name="Rojas-Bracho L."/>
            <person name="Smith C.R."/>
            <person name="Taylor B.L."/>
            <person name="Gulland F.M.D."/>
            <person name="Musser W."/>
            <person name="Houck M."/>
            <person name="Haase B."/>
            <person name="Paez S."/>
            <person name="Howe K."/>
            <person name="Torrance J."/>
            <person name="Formenti G."/>
            <person name="Phillippy A."/>
            <person name="Ryder O."/>
            <person name="Jarvis E.D."/>
            <person name="Fedrigo O."/>
        </authorList>
    </citation>
    <scope>NUCLEOTIDE SEQUENCE [LARGE SCALE GENOMIC DNA]</scope>
</reference>
<dbReference type="SUPFAM" id="SSF48403">
    <property type="entry name" value="Ankyrin repeat"/>
    <property type="match status" value="2"/>
</dbReference>
<dbReference type="InterPro" id="IPR036770">
    <property type="entry name" value="Ankyrin_rpt-contain_sf"/>
</dbReference>
<feature type="repeat" description="ANK" evidence="1">
    <location>
        <begin position="501"/>
        <end position="533"/>
    </location>
</feature>
<evidence type="ECO:0000256" key="2">
    <source>
        <dbReference type="SAM" id="MobiDB-lite"/>
    </source>
</evidence>
<dbReference type="Pfam" id="PF12796">
    <property type="entry name" value="Ank_2"/>
    <property type="match status" value="2"/>
</dbReference>
<reference evidence="4" key="2">
    <citation type="submission" date="2025-08" db="UniProtKB">
        <authorList>
            <consortium name="Ensembl"/>
        </authorList>
    </citation>
    <scope>IDENTIFICATION</scope>
</reference>
<dbReference type="Proteomes" id="UP000694554">
    <property type="component" value="Chromosome 3"/>
</dbReference>
<feature type="repeat" description="ANK" evidence="1">
    <location>
        <begin position="1200"/>
        <end position="1232"/>
    </location>
</feature>
<dbReference type="InterPro" id="IPR002110">
    <property type="entry name" value="Ankyrin_rpt"/>
</dbReference>
<feature type="repeat" description="ANK" evidence="1">
    <location>
        <begin position="1134"/>
        <end position="1166"/>
    </location>
</feature>
<dbReference type="PROSITE" id="PS50088">
    <property type="entry name" value="ANK_REPEAT"/>
    <property type="match status" value="5"/>
</dbReference>
<feature type="domain" description="RAMA" evidence="3">
    <location>
        <begin position="1663"/>
        <end position="1763"/>
    </location>
</feature>
<evidence type="ECO:0000256" key="1">
    <source>
        <dbReference type="PROSITE-ProRule" id="PRU00023"/>
    </source>
</evidence>
<feature type="repeat" description="ANK" evidence="1">
    <location>
        <begin position="534"/>
        <end position="566"/>
    </location>
</feature>
<dbReference type="PRINTS" id="PR01415">
    <property type="entry name" value="ANKYRIN"/>
</dbReference>
<feature type="region of interest" description="Disordered" evidence="2">
    <location>
        <begin position="692"/>
        <end position="718"/>
    </location>
</feature>
<proteinExistence type="predicted"/>
<evidence type="ECO:0000313" key="4">
    <source>
        <dbReference type="Ensembl" id="ENSPSNP00000008308.1"/>
    </source>
</evidence>
<dbReference type="Pfam" id="PF18755">
    <property type="entry name" value="RAMA"/>
    <property type="match status" value="1"/>
</dbReference>
<feature type="region of interest" description="Disordered" evidence="2">
    <location>
        <begin position="1019"/>
        <end position="1078"/>
    </location>
</feature>
<feature type="compositionally biased region" description="Basic and acidic residues" evidence="2">
    <location>
        <begin position="137"/>
        <end position="156"/>
    </location>
</feature>
<dbReference type="InterPro" id="IPR042334">
    <property type="entry name" value="ANKRD31"/>
</dbReference>
<organism evidence="4 5">
    <name type="scientific">Phocoena sinus</name>
    <name type="common">Vaquita</name>
    <dbReference type="NCBI Taxonomy" id="42100"/>
    <lineage>
        <taxon>Eukaryota</taxon>
        <taxon>Metazoa</taxon>
        <taxon>Chordata</taxon>
        <taxon>Craniata</taxon>
        <taxon>Vertebrata</taxon>
        <taxon>Euteleostomi</taxon>
        <taxon>Mammalia</taxon>
        <taxon>Eutheria</taxon>
        <taxon>Laurasiatheria</taxon>
        <taxon>Artiodactyla</taxon>
        <taxon>Whippomorpha</taxon>
        <taxon>Cetacea</taxon>
        <taxon>Odontoceti</taxon>
        <taxon>Phocoenidae</taxon>
        <taxon>Phocoena</taxon>
    </lineage>
</organism>
<feature type="region of interest" description="Disordered" evidence="2">
    <location>
        <begin position="125"/>
        <end position="157"/>
    </location>
</feature>
<accession>A0A8C9BG38</accession>
<evidence type="ECO:0000259" key="3">
    <source>
        <dbReference type="Pfam" id="PF18755"/>
    </source>
</evidence>
<feature type="compositionally biased region" description="Polar residues" evidence="2">
    <location>
        <begin position="1661"/>
        <end position="1674"/>
    </location>
</feature>
<dbReference type="SMART" id="SM00248">
    <property type="entry name" value="ANK"/>
    <property type="match status" value="6"/>
</dbReference>
<feature type="compositionally biased region" description="Basic and acidic residues" evidence="2">
    <location>
        <begin position="631"/>
        <end position="640"/>
    </location>
</feature>